<evidence type="ECO:0000256" key="1">
    <source>
        <dbReference type="SAM" id="SignalP"/>
    </source>
</evidence>
<dbReference type="AlphaFoldDB" id="A0A917HC12"/>
<accession>A0A917HC12</accession>
<feature type="signal peptide" evidence="1">
    <location>
        <begin position="1"/>
        <end position="26"/>
    </location>
</feature>
<dbReference type="EMBL" id="BMGT01000002">
    <property type="protein sequence ID" value="GGG73914.1"/>
    <property type="molecule type" value="Genomic_DNA"/>
</dbReference>
<comment type="caution">
    <text evidence="2">The sequence shown here is derived from an EMBL/GenBank/DDBJ whole genome shotgun (WGS) entry which is preliminary data.</text>
</comment>
<reference evidence="2" key="1">
    <citation type="journal article" date="2014" name="Int. J. Syst. Evol. Microbiol.">
        <title>Complete genome sequence of Corynebacterium casei LMG S-19264T (=DSM 44701T), isolated from a smear-ripened cheese.</title>
        <authorList>
            <consortium name="US DOE Joint Genome Institute (JGI-PGF)"/>
            <person name="Walter F."/>
            <person name="Albersmeier A."/>
            <person name="Kalinowski J."/>
            <person name="Ruckert C."/>
        </authorList>
    </citation>
    <scope>NUCLEOTIDE SEQUENCE</scope>
    <source>
        <strain evidence="2">CGMCC 1.12997</strain>
    </source>
</reference>
<protein>
    <submittedName>
        <fullName evidence="2">Uncharacterized protein</fullName>
    </submittedName>
</protein>
<reference evidence="2" key="2">
    <citation type="submission" date="2020-09" db="EMBL/GenBank/DDBJ databases">
        <authorList>
            <person name="Sun Q."/>
            <person name="Zhou Y."/>
        </authorList>
    </citation>
    <scope>NUCLEOTIDE SEQUENCE</scope>
    <source>
        <strain evidence="2">CGMCC 1.12997</strain>
    </source>
</reference>
<proteinExistence type="predicted"/>
<organism evidence="2 3">
    <name type="scientific">Edaphobacter dinghuensis</name>
    <dbReference type="NCBI Taxonomy" id="1560005"/>
    <lineage>
        <taxon>Bacteria</taxon>
        <taxon>Pseudomonadati</taxon>
        <taxon>Acidobacteriota</taxon>
        <taxon>Terriglobia</taxon>
        <taxon>Terriglobales</taxon>
        <taxon>Acidobacteriaceae</taxon>
        <taxon>Edaphobacter</taxon>
    </lineage>
</organism>
<keyword evidence="1" id="KW-0732">Signal</keyword>
<dbReference type="Proteomes" id="UP000647241">
    <property type="component" value="Unassembled WGS sequence"/>
</dbReference>
<keyword evidence="3" id="KW-1185">Reference proteome</keyword>
<dbReference type="RefSeq" id="WP_188553614.1">
    <property type="nucleotide sequence ID" value="NZ_BMGT01000002.1"/>
</dbReference>
<evidence type="ECO:0000313" key="2">
    <source>
        <dbReference type="EMBL" id="GGG73914.1"/>
    </source>
</evidence>
<evidence type="ECO:0000313" key="3">
    <source>
        <dbReference type="Proteomes" id="UP000647241"/>
    </source>
</evidence>
<sequence>MKHITSVIAKALFTTLIGGGMLAATAQAQFMNGAEATIPFEFSTRNQNMAAGNYEIELLPDQFLLAIHKAGTGRNLIFTVRQEESRTAPTHGYLTFHRNGDHLYLSEIHFAGTQTYSVVLQKRQLSTNDVKVAFSAPAEAVRR</sequence>
<feature type="chain" id="PRO_5037985271" evidence="1">
    <location>
        <begin position="27"/>
        <end position="143"/>
    </location>
</feature>
<gene>
    <name evidence="2" type="ORF">GCM10011585_15630</name>
</gene>
<name>A0A917HC12_9BACT</name>